<dbReference type="Proteomes" id="UP000191040">
    <property type="component" value="Chromosome I"/>
</dbReference>
<evidence type="ECO:0000256" key="7">
    <source>
        <dbReference type="SAM" id="MobiDB-lite"/>
    </source>
</evidence>
<keyword evidence="3 6" id="KW-0694">RNA-binding</keyword>
<dbReference type="GO" id="GO:0005829">
    <property type="term" value="C:cytosol"/>
    <property type="evidence" value="ECO:0007669"/>
    <property type="project" value="TreeGrafter"/>
</dbReference>
<dbReference type="InterPro" id="IPR006027">
    <property type="entry name" value="NusB_RsmB_TIM44"/>
</dbReference>
<dbReference type="AlphaFoldDB" id="A0A1T4Z7X4"/>
<comment type="similarity">
    <text evidence="1 6">Belongs to the NusB family.</text>
</comment>
<dbReference type="PANTHER" id="PTHR11078:SF3">
    <property type="entry name" value="ANTITERMINATION NUSB DOMAIN-CONTAINING PROTEIN"/>
    <property type="match status" value="1"/>
</dbReference>
<dbReference type="HAMAP" id="MF_00073">
    <property type="entry name" value="NusB"/>
    <property type="match status" value="1"/>
</dbReference>
<keyword evidence="5 6" id="KW-0804">Transcription</keyword>
<dbReference type="GO" id="GO:0003723">
    <property type="term" value="F:RNA binding"/>
    <property type="evidence" value="ECO:0007669"/>
    <property type="project" value="UniProtKB-UniRule"/>
</dbReference>
<reference evidence="10" key="1">
    <citation type="submission" date="2017-02" db="EMBL/GenBank/DDBJ databases">
        <authorList>
            <person name="Varghese N."/>
            <person name="Submissions S."/>
        </authorList>
    </citation>
    <scope>NUCLEOTIDE SEQUENCE [LARGE SCALE GENOMIC DNA]</scope>
    <source>
        <strain evidence="10">9H-4</strain>
    </source>
</reference>
<feature type="domain" description="NusB/RsmB/TIM44" evidence="8">
    <location>
        <begin position="6"/>
        <end position="128"/>
    </location>
</feature>
<dbReference type="GO" id="GO:0006353">
    <property type="term" value="P:DNA-templated transcription termination"/>
    <property type="evidence" value="ECO:0007669"/>
    <property type="project" value="UniProtKB-UniRule"/>
</dbReference>
<comment type="function">
    <text evidence="6">Involved in transcription antitermination. Required for transcription of ribosomal RNA (rRNA) genes. Binds specifically to the boxA antiterminator sequence of the ribosomal RNA (rrn) operons.</text>
</comment>
<dbReference type="STRING" id="1736691.SAMN06295964_3009"/>
<dbReference type="PANTHER" id="PTHR11078">
    <property type="entry name" value="N UTILIZATION SUBSTANCE PROTEIN B-RELATED"/>
    <property type="match status" value="1"/>
</dbReference>
<evidence type="ECO:0000256" key="5">
    <source>
        <dbReference type="ARBA" id="ARBA00023163"/>
    </source>
</evidence>
<evidence type="ECO:0000256" key="3">
    <source>
        <dbReference type="ARBA" id="ARBA00022884"/>
    </source>
</evidence>
<gene>
    <name evidence="6" type="primary">nusB</name>
    <name evidence="9" type="ORF">SAMN06295964_3009</name>
</gene>
<dbReference type="Gene3D" id="1.10.940.10">
    <property type="entry name" value="NusB-like"/>
    <property type="match status" value="1"/>
</dbReference>
<evidence type="ECO:0000313" key="9">
    <source>
        <dbReference type="EMBL" id="SKB09978.1"/>
    </source>
</evidence>
<dbReference type="GO" id="GO:0031564">
    <property type="term" value="P:transcription antitermination"/>
    <property type="evidence" value="ECO:0007669"/>
    <property type="project" value="UniProtKB-KW"/>
</dbReference>
<proteinExistence type="inferred from homology"/>
<evidence type="ECO:0000256" key="4">
    <source>
        <dbReference type="ARBA" id="ARBA00023015"/>
    </source>
</evidence>
<feature type="region of interest" description="Disordered" evidence="7">
    <location>
        <begin position="133"/>
        <end position="166"/>
    </location>
</feature>
<keyword evidence="4 6" id="KW-0805">Transcription regulation</keyword>
<dbReference type="RefSeq" id="WP_078700895.1">
    <property type="nucleotide sequence ID" value="NZ_LT796768.1"/>
</dbReference>
<evidence type="ECO:0000313" key="10">
    <source>
        <dbReference type="Proteomes" id="UP000191040"/>
    </source>
</evidence>
<evidence type="ECO:0000256" key="2">
    <source>
        <dbReference type="ARBA" id="ARBA00022814"/>
    </source>
</evidence>
<evidence type="ECO:0000256" key="1">
    <source>
        <dbReference type="ARBA" id="ARBA00005952"/>
    </source>
</evidence>
<dbReference type="InterPro" id="IPR035926">
    <property type="entry name" value="NusB-like_sf"/>
</dbReference>
<dbReference type="OrthoDB" id="3528057at2"/>
<dbReference type="InterPro" id="IPR011605">
    <property type="entry name" value="NusB_fam"/>
</dbReference>
<accession>A0A1T4Z7X4</accession>
<evidence type="ECO:0000256" key="6">
    <source>
        <dbReference type="HAMAP-Rule" id="MF_00073"/>
    </source>
</evidence>
<dbReference type="EMBL" id="LT796768">
    <property type="protein sequence ID" value="SKB09978.1"/>
    <property type="molecule type" value="Genomic_DNA"/>
</dbReference>
<dbReference type="NCBIfam" id="TIGR01951">
    <property type="entry name" value="nusB"/>
    <property type="match status" value="1"/>
</dbReference>
<dbReference type="Pfam" id="PF01029">
    <property type="entry name" value="NusB"/>
    <property type="match status" value="1"/>
</dbReference>
<organism evidence="9 10">
    <name type="scientific">Aeromicrobium choanae</name>
    <dbReference type="NCBI Taxonomy" id="1736691"/>
    <lineage>
        <taxon>Bacteria</taxon>
        <taxon>Bacillati</taxon>
        <taxon>Actinomycetota</taxon>
        <taxon>Actinomycetes</taxon>
        <taxon>Propionibacteriales</taxon>
        <taxon>Nocardioidaceae</taxon>
        <taxon>Aeromicrobium</taxon>
    </lineage>
</organism>
<keyword evidence="10" id="KW-1185">Reference proteome</keyword>
<evidence type="ECO:0000259" key="8">
    <source>
        <dbReference type="Pfam" id="PF01029"/>
    </source>
</evidence>
<keyword evidence="2 6" id="KW-0889">Transcription antitermination</keyword>
<name>A0A1T4Z7X4_9ACTN</name>
<feature type="compositionally biased region" description="Low complexity" evidence="7">
    <location>
        <begin position="151"/>
        <end position="160"/>
    </location>
</feature>
<protein>
    <recommendedName>
        <fullName evidence="6">Transcription antitermination protein NusB</fullName>
    </recommendedName>
    <alternativeName>
        <fullName evidence="6">Antitermination factor NusB</fullName>
    </alternativeName>
</protein>
<sequence>MAARTKYRKRALDILFESESRGLSAGGTLADRLEVNDPPVNPYTVGLVEGVAAHARQIDALLEEHSHAWSLDRMPAVDRNLLRIGVYEILYADDVPDPVAISEAVELAKELSTDESPRFVNGLLSKVSQIKSTLTLGEPEPVDPSGEEAIADGPAGTDAPGDGEER</sequence>
<dbReference type="SUPFAM" id="SSF48013">
    <property type="entry name" value="NusB-like"/>
    <property type="match status" value="1"/>
</dbReference>